<evidence type="ECO:0000313" key="2">
    <source>
        <dbReference type="Proteomes" id="UP001168552"/>
    </source>
</evidence>
<name>A0ABT8F386_9BACT</name>
<accession>A0ABT8F386</accession>
<dbReference type="RefSeq" id="WP_320003368.1">
    <property type="nucleotide sequence ID" value="NZ_JAUHJS010000002.1"/>
</dbReference>
<proteinExistence type="predicted"/>
<sequence>MNKNNPFGFVKDGKVFLKSFMHFPERQIGEVRDNEEASLQYFIERFQMAEDKVAELEHLIASQTNKGSFLMKLLHLKEYLAQFDAIGDFTPLFERLETQERMLNEMIEVNRVRNQEIKKALLLEMEQAVQIPDWRESTEKVLDIKNRWIKTGSVGKGLQEEMEGRFTELMQGFFDRKKAFFEDLQRLNEQKAVYYQEIIEKATVLSREHDKLAAFAQLKELQKQWKEGPEIPGKMKKELFAKFKRPSDYVYSNYKRQLTAKAPGSAEDVLSVKKDLLDKVRKLAERNDAGVVNEVKRLQEQWRSAGIAPRHLHESLNDEFFVACDFVTEQQFLHRLAYGKNKDFDTKPDAEKVKIKIRLIKDLLSRDERDLEAFTENMEKLNSDKSSFDKLMHGKLNMQKRKVKVKQMILEALNLQLGALNN</sequence>
<protein>
    <submittedName>
        <fullName evidence="1">DUF349 domain-containing protein</fullName>
    </submittedName>
</protein>
<keyword evidence="2" id="KW-1185">Reference proteome</keyword>
<comment type="caution">
    <text evidence="1">The sequence shown here is derived from an EMBL/GenBank/DDBJ whole genome shotgun (WGS) entry which is preliminary data.</text>
</comment>
<evidence type="ECO:0000313" key="1">
    <source>
        <dbReference type="EMBL" id="MDN4164843.1"/>
    </source>
</evidence>
<reference evidence="1" key="1">
    <citation type="submission" date="2023-06" db="EMBL/GenBank/DDBJ databases">
        <title>Cytophagales bacterium Strain LB-30, isolated from soil.</title>
        <authorList>
            <person name="Liu B."/>
        </authorList>
    </citation>
    <scope>NUCLEOTIDE SEQUENCE</scope>
    <source>
        <strain evidence="1">LB-30</strain>
    </source>
</reference>
<dbReference type="EMBL" id="JAUHJS010000002">
    <property type="protein sequence ID" value="MDN4164843.1"/>
    <property type="molecule type" value="Genomic_DNA"/>
</dbReference>
<organism evidence="1 2">
    <name type="scientific">Shiella aurantiaca</name>
    <dbReference type="NCBI Taxonomy" id="3058365"/>
    <lineage>
        <taxon>Bacteria</taxon>
        <taxon>Pseudomonadati</taxon>
        <taxon>Bacteroidota</taxon>
        <taxon>Cytophagia</taxon>
        <taxon>Cytophagales</taxon>
        <taxon>Shiellaceae</taxon>
        <taxon>Shiella</taxon>
    </lineage>
</organism>
<gene>
    <name evidence="1" type="ORF">QWY31_04980</name>
</gene>
<dbReference type="Pfam" id="PF03993">
    <property type="entry name" value="DUF349"/>
    <property type="match status" value="2"/>
</dbReference>
<dbReference type="Proteomes" id="UP001168552">
    <property type="component" value="Unassembled WGS sequence"/>
</dbReference>
<dbReference type="InterPro" id="IPR007139">
    <property type="entry name" value="DUF349"/>
</dbReference>